<organism evidence="2 3">
    <name type="scientific">Rotaria magnacalcarata</name>
    <dbReference type="NCBI Taxonomy" id="392030"/>
    <lineage>
        <taxon>Eukaryota</taxon>
        <taxon>Metazoa</taxon>
        <taxon>Spiralia</taxon>
        <taxon>Gnathifera</taxon>
        <taxon>Rotifera</taxon>
        <taxon>Eurotatoria</taxon>
        <taxon>Bdelloidea</taxon>
        <taxon>Philodinida</taxon>
        <taxon>Philodinidae</taxon>
        <taxon>Rotaria</taxon>
    </lineage>
</organism>
<sequence>MPRYDDKLKSFAICLYILGGKTTYEFVRLNLPGSLLNLTTIRSLIQNNDDNVTEGKFRFNKMAKYLNSFGVQHAYCAEDCTGVVRRIKYDTHANSFIGFSTPLSGGVPSPCHFKTDSISELKLWMDKNGQAPLLNIHCVQAIPPPNQTVVPPSFVLAGYGTSSKYTSLDILRRWLFIHKNSIEQNVRILGFSTDADNKYFRAMRLMSGFYASLSNFDVHVDSSMFSIQISNWSWYFLRPEQLFVFMQDATHLVTKLRNRLLSATAALQVGDKCITMKHLQQLLDNEELIRLDHGLTQSDLKPTDRQNFRSCLRITSCDVLNLIARDDNSNGTYMYLKLIKLIITSYIEPTTSIEERLKGAWTAVFLLRLWWVWLLLVRLSSLSSSSTKSRKNCGEKYFVTRTAFFSTELNAHYLTYLIILVQQKQLPVELLKKHKLFDMNALSEYLHNHLRLKSKLHDNVQLFENGNDDSDSEFDLDSDDDDDDISSVHNESSSSEAEDDDDDNMGDEQMKTFKTSFDGLNIKDNVPTDQDKSYFKIKINDMNKFLHKSTACYLLTRDNNSLSTDRLTRVIQTSKK</sequence>
<comment type="caution">
    <text evidence="2">The sequence shown here is derived from an EMBL/GenBank/DDBJ whole genome shotgun (WGS) entry which is preliminary data.</text>
</comment>
<feature type="region of interest" description="Disordered" evidence="1">
    <location>
        <begin position="466"/>
        <end position="509"/>
    </location>
</feature>
<proteinExistence type="predicted"/>
<dbReference type="EMBL" id="CAJNRE010006548">
    <property type="protein sequence ID" value="CAF2056504.1"/>
    <property type="molecule type" value="Genomic_DNA"/>
</dbReference>
<feature type="compositionally biased region" description="Acidic residues" evidence="1">
    <location>
        <begin position="496"/>
        <end position="506"/>
    </location>
</feature>
<evidence type="ECO:0000313" key="2">
    <source>
        <dbReference type="EMBL" id="CAF2056504.1"/>
    </source>
</evidence>
<reference evidence="2" key="1">
    <citation type="submission" date="2021-02" db="EMBL/GenBank/DDBJ databases">
        <authorList>
            <person name="Nowell W R."/>
        </authorList>
    </citation>
    <scope>NUCLEOTIDE SEQUENCE</scope>
</reference>
<evidence type="ECO:0000256" key="1">
    <source>
        <dbReference type="SAM" id="MobiDB-lite"/>
    </source>
</evidence>
<protein>
    <submittedName>
        <fullName evidence="2">Uncharacterized protein</fullName>
    </submittedName>
</protein>
<feature type="compositionally biased region" description="Acidic residues" evidence="1">
    <location>
        <begin position="466"/>
        <end position="485"/>
    </location>
</feature>
<name>A0A816Q6W7_9BILA</name>
<dbReference type="AlphaFoldDB" id="A0A816Q6W7"/>
<evidence type="ECO:0000313" key="3">
    <source>
        <dbReference type="Proteomes" id="UP000663824"/>
    </source>
</evidence>
<accession>A0A816Q6W7</accession>
<dbReference type="Proteomes" id="UP000663824">
    <property type="component" value="Unassembled WGS sequence"/>
</dbReference>
<gene>
    <name evidence="2" type="ORF">MBJ925_LOCUS14118</name>
</gene>